<gene>
    <name evidence="1" type="ORF">OBBRIDRAFT_804781</name>
</gene>
<protein>
    <submittedName>
        <fullName evidence="1">Uncharacterized protein</fullName>
    </submittedName>
</protein>
<keyword evidence="2" id="KW-1185">Reference proteome</keyword>
<reference evidence="1 2" key="1">
    <citation type="submission" date="2016-07" db="EMBL/GenBank/DDBJ databases">
        <title>Draft genome of the white-rot fungus Obba rivulosa 3A-2.</title>
        <authorList>
            <consortium name="DOE Joint Genome Institute"/>
            <person name="Miettinen O."/>
            <person name="Riley R."/>
            <person name="Acob R."/>
            <person name="Barry K."/>
            <person name="Cullen D."/>
            <person name="De Vries R."/>
            <person name="Hainaut M."/>
            <person name="Hatakka A."/>
            <person name="Henrissat B."/>
            <person name="Hilden K."/>
            <person name="Kuo R."/>
            <person name="Labutti K."/>
            <person name="Lipzen A."/>
            <person name="Makela M.R."/>
            <person name="Sandor L."/>
            <person name="Spatafora J.W."/>
            <person name="Grigoriev I.V."/>
            <person name="Hibbett D.S."/>
        </authorList>
    </citation>
    <scope>NUCLEOTIDE SEQUENCE [LARGE SCALE GENOMIC DNA]</scope>
    <source>
        <strain evidence="1 2">3A-2</strain>
    </source>
</reference>
<dbReference type="AlphaFoldDB" id="A0A8E2B194"/>
<proteinExistence type="predicted"/>
<dbReference type="Proteomes" id="UP000250043">
    <property type="component" value="Unassembled WGS sequence"/>
</dbReference>
<organism evidence="1 2">
    <name type="scientific">Obba rivulosa</name>
    <dbReference type="NCBI Taxonomy" id="1052685"/>
    <lineage>
        <taxon>Eukaryota</taxon>
        <taxon>Fungi</taxon>
        <taxon>Dikarya</taxon>
        <taxon>Basidiomycota</taxon>
        <taxon>Agaricomycotina</taxon>
        <taxon>Agaricomycetes</taxon>
        <taxon>Polyporales</taxon>
        <taxon>Gelatoporiaceae</taxon>
        <taxon>Obba</taxon>
    </lineage>
</organism>
<dbReference type="EMBL" id="KV722429">
    <property type="protein sequence ID" value="OCH89340.1"/>
    <property type="molecule type" value="Genomic_DNA"/>
</dbReference>
<evidence type="ECO:0000313" key="1">
    <source>
        <dbReference type="EMBL" id="OCH89340.1"/>
    </source>
</evidence>
<accession>A0A8E2B194</accession>
<evidence type="ECO:0000313" key="2">
    <source>
        <dbReference type="Proteomes" id="UP000250043"/>
    </source>
</evidence>
<sequence>MSLWKAAPDSASLQTYQTLRSWRSVDDTRNNAQIREALPVSASIDKHFVIYRTELNLYSKLHELGITRFECASISELDSPPQTGFLIVTQFEYQEIGGPYVALQPAGGCLEIKPLAIEHNVEEFLRSYSPVDPSFTIINSWNGLRPREKLGTWTEKYYATMEDWLKNLKKEYPDGIW</sequence>
<name>A0A8E2B194_9APHY</name>